<gene>
    <name evidence="2" type="ORF">ACFSC0_10340</name>
</gene>
<evidence type="ECO:0000256" key="1">
    <source>
        <dbReference type="SAM" id="Coils"/>
    </source>
</evidence>
<dbReference type="EMBL" id="JBHUEY010000001">
    <property type="protein sequence ID" value="MFD1783793.1"/>
    <property type="molecule type" value="Genomic_DNA"/>
</dbReference>
<reference evidence="3" key="1">
    <citation type="journal article" date="2019" name="Int. J. Syst. Evol. Microbiol.">
        <title>The Global Catalogue of Microorganisms (GCM) 10K type strain sequencing project: providing services to taxonomists for standard genome sequencing and annotation.</title>
        <authorList>
            <consortium name="The Broad Institute Genomics Platform"/>
            <consortium name="The Broad Institute Genome Sequencing Center for Infectious Disease"/>
            <person name="Wu L."/>
            <person name="Ma J."/>
        </authorList>
    </citation>
    <scope>NUCLEOTIDE SEQUENCE [LARGE SCALE GENOMIC DNA]</scope>
    <source>
        <strain evidence="3">DFY28</strain>
    </source>
</reference>
<comment type="caution">
    <text evidence="2">The sequence shown here is derived from an EMBL/GenBank/DDBJ whole genome shotgun (WGS) entry which is preliminary data.</text>
</comment>
<dbReference type="InterPro" id="IPR025310">
    <property type="entry name" value="DUF4164"/>
</dbReference>
<dbReference type="RefSeq" id="WP_377283015.1">
    <property type="nucleotide sequence ID" value="NZ_JBHRSI010000008.1"/>
</dbReference>
<sequence>MNAQPGGDSALDLAIRRLERALAVLEQRLADRVARAGAEAGGLFDQDRAKLAAELDQARARERELEEAGAAASAALGKAIAEIKATLGQADARASEEA</sequence>
<name>A0ABW4N1S4_9CAUL</name>
<protein>
    <submittedName>
        <fullName evidence="2">DUF4164 family protein</fullName>
    </submittedName>
</protein>
<accession>A0ABW4N1S4</accession>
<evidence type="ECO:0000313" key="2">
    <source>
        <dbReference type="EMBL" id="MFD1783793.1"/>
    </source>
</evidence>
<dbReference type="Pfam" id="PF13747">
    <property type="entry name" value="DUF4164"/>
    <property type="match status" value="1"/>
</dbReference>
<keyword evidence="3" id="KW-1185">Reference proteome</keyword>
<evidence type="ECO:0000313" key="3">
    <source>
        <dbReference type="Proteomes" id="UP001597237"/>
    </source>
</evidence>
<proteinExistence type="predicted"/>
<keyword evidence="1" id="KW-0175">Coiled coil</keyword>
<dbReference type="Proteomes" id="UP001597237">
    <property type="component" value="Unassembled WGS sequence"/>
</dbReference>
<organism evidence="2 3">
    <name type="scientific">Phenylobacterium terrae</name>
    <dbReference type="NCBI Taxonomy" id="2665495"/>
    <lineage>
        <taxon>Bacteria</taxon>
        <taxon>Pseudomonadati</taxon>
        <taxon>Pseudomonadota</taxon>
        <taxon>Alphaproteobacteria</taxon>
        <taxon>Caulobacterales</taxon>
        <taxon>Caulobacteraceae</taxon>
        <taxon>Phenylobacterium</taxon>
    </lineage>
</organism>
<feature type="coiled-coil region" evidence="1">
    <location>
        <begin position="15"/>
        <end position="68"/>
    </location>
</feature>